<evidence type="ECO:0000259" key="2">
    <source>
        <dbReference type="Pfam" id="PF21455"/>
    </source>
</evidence>
<dbReference type="STRING" id="1577791.Mpt1_c05670"/>
<dbReference type="RefSeq" id="WP_048111900.1">
    <property type="nucleotide sequence ID" value="NZ_CP010070.1"/>
</dbReference>
<dbReference type="SUPFAM" id="SSF51735">
    <property type="entry name" value="NAD(P)-binding Rossmann-fold domains"/>
    <property type="match status" value="1"/>
</dbReference>
<keyword evidence="4" id="KW-1185">Reference proteome</keyword>
<dbReference type="AlphaFoldDB" id="A0A0A7LDQ5"/>
<name>A0A0A7LDQ5_9ARCH</name>
<dbReference type="NCBIfam" id="TIGR03911">
    <property type="entry name" value="pyrrolys_PylD"/>
    <property type="match status" value="1"/>
</dbReference>
<protein>
    <submittedName>
        <fullName evidence="3">PylD protein</fullName>
        <ecNumber evidence="3">1.4.1.-</ecNumber>
    </submittedName>
</protein>
<dbReference type="GeneID" id="24818233"/>
<dbReference type="InterPro" id="IPR036291">
    <property type="entry name" value="NAD(P)-bd_dom_sf"/>
</dbReference>
<evidence type="ECO:0000313" key="4">
    <source>
        <dbReference type="Proteomes" id="UP000030787"/>
    </source>
</evidence>
<dbReference type="KEGG" id="mear:Mpt1_c05670"/>
<dbReference type="Gene3D" id="3.40.50.720">
    <property type="entry name" value="NAD(P)-binding Rossmann-like Domain"/>
    <property type="match status" value="1"/>
</dbReference>
<feature type="domain" description="Alanine dehydrogenase/pyridine nucleotide transhydrogenase NAD(H)-binding" evidence="1">
    <location>
        <begin position="135"/>
        <end position="188"/>
    </location>
</feature>
<organism evidence="3 4">
    <name type="scientific">Candidatus Methanoplasma termitum</name>
    <dbReference type="NCBI Taxonomy" id="1577791"/>
    <lineage>
        <taxon>Archaea</taxon>
        <taxon>Methanobacteriati</taxon>
        <taxon>Thermoplasmatota</taxon>
        <taxon>Thermoplasmata</taxon>
        <taxon>Methanomassiliicoccales</taxon>
        <taxon>Methanomassiliicoccaceae</taxon>
        <taxon>Candidatus Methanoplasma</taxon>
    </lineage>
</organism>
<keyword evidence="3" id="KW-0560">Oxidoreductase</keyword>
<evidence type="ECO:0000259" key="1">
    <source>
        <dbReference type="Pfam" id="PF01262"/>
    </source>
</evidence>
<feature type="domain" description="Pyrrolysine biosynthesis protein PylD N-terminal" evidence="2">
    <location>
        <begin position="8"/>
        <end position="124"/>
    </location>
</feature>
<dbReference type="InterPro" id="IPR007698">
    <property type="entry name" value="AlaDH/PNT_NAD(H)-bd"/>
</dbReference>
<proteinExistence type="predicted"/>
<accession>A0A0A7LDQ5</accession>
<dbReference type="Pfam" id="PF01262">
    <property type="entry name" value="AlaDh_PNT_C"/>
    <property type="match status" value="1"/>
</dbReference>
<evidence type="ECO:0000313" key="3">
    <source>
        <dbReference type="EMBL" id="AIZ56457.1"/>
    </source>
</evidence>
<sequence>MTRLTDGMVKDIIRSLDSANEMLITLTGMDTIELACDAIGITPDMIDLDGIKVGVVPITAGKGTISKFSESVAEIVRRIGMEPFVTNGTDVNGLAEALSAKADIVFMADDIKFIAVNTKDGRYSDNSFATAAGYVSALKGAAKGLKGKDVLVLGAGRVGSIAAELMNEMGAAVTVYDIDRKAAEELSLRVPIKIADDANAALSSHLLVLNACPGAIDGRFVKKGAIISSPGIPFPFDGLGIKRAETIINDPLDIGVVVMAVQSASFTRLKNL</sequence>
<dbReference type="EMBL" id="CP010070">
    <property type="protein sequence ID" value="AIZ56457.1"/>
    <property type="molecule type" value="Genomic_DNA"/>
</dbReference>
<dbReference type="InterPro" id="IPR023914">
    <property type="entry name" value="Pyrrolys_PylD"/>
</dbReference>
<dbReference type="Gene3D" id="3.40.50.12150">
    <property type="match status" value="1"/>
</dbReference>
<dbReference type="HOGENOM" id="CLU_089249_0_0_2"/>
<gene>
    <name evidence="3" type="primary">pylD</name>
    <name evidence="3" type="ORF">Mpt1_c05670</name>
</gene>
<dbReference type="OrthoDB" id="122788at2157"/>
<dbReference type="InterPro" id="IPR048757">
    <property type="entry name" value="PylD_N"/>
</dbReference>
<dbReference type="Pfam" id="PF21455">
    <property type="entry name" value="PylD_N"/>
    <property type="match status" value="1"/>
</dbReference>
<dbReference type="GO" id="GO:0016491">
    <property type="term" value="F:oxidoreductase activity"/>
    <property type="evidence" value="ECO:0007669"/>
    <property type="project" value="UniProtKB-KW"/>
</dbReference>
<dbReference type="Proteomes" id="UP000030787">
    <property type="component" value="Chromosome"/>
</dbReference>
<reference evidence="3 4" key="1">
    <citation type="journal article" date="2014" name="Appl. Environ. Microbiol.">
        <title>Comparative Genome Analysis of 'Candidatus Methanoplasma termitum' Indicates a New Mode of Energy Metabolism in the Seventh Order of Methanogens.</title>
        <authorList>
            <person name="Lang K."/>
            <person name="Schuldes J."/>
            <person name="Klingl A."/>
            <person name="Poehlein A."/>
            <person name="Daniel R."/>
            <person name="Brune A."/>
        </authorList>
    </citation>
    <scope>NUCLEOTIDE SEQUENCE [LARGE SCALE GENOMIC DNA]</scope>
    <source>
        <strain evidence="4">Mpt1</strain>
    </source>
</reference>
<dbReference type="EC" id="1.4.1.-" evidence="3"/>